<evidence type="ECO:0000256" key="1">
    <source>
        <dbReference type="SAM" id="MobiDB-lite"/>
    </source>
</evidence>
<reference evidence="2" key="1">
    <citation type="journal article" date="2023" name="Mol. Phylogenet. Evol.">
        <title>Genome-scale phylogeny and comparative genomics of the fungal order Sordariales.</title>
        <authorList>
            <person name="Hensen N."/>
            <person name="Bonometti L."/>
            <person name="Westerberg I."/>
            <person name="Brannstrom I.O."/>
            <person name="Guillou S."/>
            <person name="Cros-Aarteil S."/>
            <person name="Calhoun S."/>
            <person name="Haridas S."/>
            <person name="Kuo A."/>
            <person name="Mondo S."/>
            <person name="Pangilinan J."/>
            <person name="Riley R."/>
            <person name="LaButti K."/>
            <person name="Andreopoulos B."/>
            <person name="Lipzen A."/>
            <person name="Chen C."/>
            <person name="Yan M."/>
            <person name="Daum C."/>
            <person name="Ng V."/>
            <person name="Clum A."/>
            <person name="Steindorff A."/>
            <person name="Ohm R.A."/>
            <person name="Martin F."/>
            <person name="Silar P."/>
            <person name="Natvig D.O."/>
            <person name="Lalanne C."/>
            <person name="Gautier V."/>
            <person name="Ament-Velasquez S.L."/>
            <person name="Kruys A."/>
            <person name="Hutchinson M.I."/>
            <person name="Powell A.J."/>
            <person name="Barry K."/>
            <person name="Miller A.N."/>
            <person name="Grigoriev I.V."/>
            <person name="Debuchy R."/>
            <person name="Gladieux P."/>
            <person name="Hiltunen Thoren M."/>
            <person name="Johannesson H."/>
        </authorList>
    </citation>
    <scope>NUCLEOTIDE SEQUENCE</scope>
    <source>
        <strain evidence="2">FGSC 1904</strain>
    </source>
</reference>
<reference evidence="2" key="2">
    <citation type="submission" date="2023-07" db="EMBL/GenBank/DDBJ databases">
        <authorList>
            <consortium name="Lawrence Berkeley National Laboratory"/>
            <person name="Haridas S."/>
            <person name="Hensen N."/>
            <person name="Bonometti L."/>
            <person name="Westerberg I."/>
            <person name="Brannstrom I.O."/>
            <person name="Guillou S."/>
            <person name="Cros-Aarteil S."/>
            <person name="Calhoun S."/>
            <person name="Kuo A."/>
            <person name="Mondo S."/>
            <person name="Pangilinan J."/>
            <person name="Riley R."/>
            <person name="LaButti K."/>
            <person name="Andreopoulos B."/>
            <person name="Lipzen A."/>
            <person name="Chen C."/>
            <person name="Yanf M."/>
            <person name="Daum C."/>
            <person name="Ng V."/>
            <person name="Clum A."/>
            <person name="Steindorff A."/>
            <person name="Ohm R."/>
            <person name="Martin F."/>
            <person name="Silar P."/>
            <person name="Natvig D."/>
            <person name="Lalanne C."/>
            <person name="Gautier V."/>
            <person name="Ament-velasquez S.L."/>
            <person name="Kruys A."/>
            <person name="Hutchinson M.I."/>
            <person name="Powell A.J."/>
            <person name="Barry K."/>
            <person name="Miller A.N."/>
            <person name="Grigoriev I.V."/>
            <person name="Debuchy R."/>
            <person name="Gladieux P."/>
            <person name="Thoren M.H."/>
            <person name="Johannesson H."/>
        </authorList>
    </citation>
    <scope>NUCLEOTIDE SEQUENCE</scope>
    <source>
        <strain evidence="2">FGSC 1904</strain>
    </source>
</reference>
<comment type="caution">
    <text evidence="2">The sequence shown here is derived from an EMBL/GenBank/DDBJ whole genome shotgun (WGS) entry which is preliminary data.</text>
</comment>
<accession>A0AAE0PEZ6</accession>
<name>A0AAE0PEZ6_SORBR</name>
<feature type="compositionally biased region" description="Polar residues" evidence="1">
    <location>
        <begin position="160"/>
        <end position="179"/>
    </location>
</feature>
<proteinExistence type="predicted"/>
<dbReference type="AlphaFoldDB" id="A0AAE0PEZ6"/>
<gene>
    <name evidence="2" type="ORF">B0T20DRAFT_411855</name>
</gene>
<evidence type="ECO:0000313" key="2">
    <source>
        <dbReference type="EMBL" id="KAK3398720.1"/>
    </source>
</evidence>
<keyword evidence="3" id="KW-1185">Reference proteome</keyword>
<protein>
    <submittedName>
        <fullName evidence="2">Uncharacterized protein</fullName>
    </submittedName>
</protein>
<feature type="region of interest" description="Disordered" evidence="1">
    <location>
        <begin position="141"/>
        <end position="179"/>
    </location>
</feature>
<evidence type="ECO:0000313" key="3">
    <source>
        <dbReference type="Proteomes" id="UP001281003"/>
    </source>
</evidence>
<dbReference type="Proteomes" id="UP001281003">
    <property type="component" value="Unassembled WGS sequence"/>
</dbReference>
<organism evidence="2 3">
    <name type="scientific">Sordaria brevicollis</name>
    <dbReference type="NCBI Taxonomy" id="83679"/>
    <lineage>
        <taxon>Eukaryota</taxon>
        <taxon>Fungi</taxon>
        <taxon>Dikarya</taxon>
        <taxon>Ascomycota</taxon>
        <taxon>Pezizomycotina</taxon>
        <taxon>Sordariomycetes</taxon>
        <taxon>Sordariomycetidae</taxon>
        <taxon>Sordariales</taxon>
        <taxon>Sordariaceae</taxon>
        <taxon>Sordaria</taxon>
    </lineage>
</organism>
<dbReference type="EMBL" id="JAUTDP010000006">
    <property type="protein sequence ID" value="KAK3398720.1"/>
    <property type="molecule type" value="Genomic_DNA"/>
</dbReference>
<sequence>MWAEAQGNVGIVTSAWIIHACMRESCMQTTAQRASWPSAMFAALYNACFNDGARVKGPTSGPYKVTEKDLNNVLEAMSKTIGHGGIPAFSDWSEYDKYAEITTRKAVWPADDRINRYASTKMYNIYHRAAMRGKVLEREGRSNMAATVPTPTPPGPRATSSFTLPNTSQGSTAPTASTNDQQAVKLVTSKGTVCLAKDVTDSWTYIDRDDQRPQARPVEEWPQCDSVLDGLAKWFEMQTGCSVEWDANKTIVDFWHAAVKQWPIMSLSKALKFKGGKWCLVERKGGWILNMNEEYEEIVEIHSDTDIQEKLSSRFQPSPPDEQEVWHFPNAKNNLLACWFLEPRSIPTKLELPNVQQRRRNADEWQLKDSGTVSYTVIAIYSPQNKLWLYSRNGERIKPTDVKYAYEEDPLQKPDDSLDYTVWYVRTPDVMAEN</sequence>